<evidence type="ECO:0000256" key="6">
    <source>
        <dbReference type="ARBA" id="ARBA00022801"/>
    </source>
</evidence>
<evidence type="ECO:0000313" key="15">
    <source>
        <dbReference type="EMBL" id="SOQ47547.1"/>
    </source>
</evidence>
<evidence type="ECO:0000256" key="10">
    <source>
        <dbReference type="ARBA" id="ARBA00023136"/>
    </source>
</evidence>
<evidence type="ECO:0000256" key="12">
    <source>
        <dbReference type="SAM" id="Coils"/>
    </source>
</evidence>
<feature type="transmembrane region" description="Helical" evidence="13">
    <location>
        <begin position="879"/>
        <end position="898"/>
    </location>
</feature>
<evidence type="ECO:0000256" key="13">
    <source>
        <dbReference type="SAM" id="Phobius"/>
    </source>
</evidence>
<reference evidence="15" key="1">
    <citation type="submission" date="2016-07" db="EMBL/GenBank/DDBJ databases">
        <authorList>
            <person name="Bretaudeau A."/>
        </authorList>
    </citation>
    <scope>NUCLEOTIDE SEQUENCE</scope>
    <source>
        <strain evidence="15">Rice</strain>
        <tissue evidence="15">Whole body</tissue>
    </source>
</reference>
<dbReference type="CDD" id="cd06456">
    <property type="entry name" value="M3A_DCP"/>
    <property type="match status" value="1"/>
</dbReference>
<feature type="transmembrane region" description="Helical" evidence="13">
    <location>
        <begin position="642"/>
        <end position="664"/>
    </location>
</feature>
<keyword evidence="4 13" id="KW-0812">Transmembrane</keyword>
<keyword evidence="9 11" id="KW-0482">Metalloprotease</keyword>
<dbReference type="Gene3D" id="1.20.1250.20">
    <property type="entry name" value="MFS general substrate transporter like domains"/>
    <property type="match status" value="1"/>
</dbReference>
<feature type="transmembrane region" description="Helical" evidence="13">
    <location>
        <begin position="49"/>
        <end position="67"/>
    </location>
</feature>
<sequence>MSGKHLRQAVGEDAVAPLKPLLKEGTYRCNDSEPNLLGSLLCRRRKMSLTLCIAGFVIIVLTYHLLWKDPAPILGIYSVPGKWYYVKYVLFGILYYVRKLSNKNSAAGPDGRAGQGVKAIADPTLMDRAQPLSDHAQAFDAVFFISANSEKDKGVYVIAGCERRPLGMCNGLFYIGLPNKGLLCSKKIPDTVLFGAEIGEFGAEGIKITPVTPMVKWTVSYKGQMWYQNDPSKLVEVDFFGEWNATSRYFDFDSDLHPPAIIKSIALEKWSREYFQNLKTAHQSHYEQFGSLKCKFKIENESFEYTLPSFRDHSFGQKRDWTLMHRYAFHHIFLDNGINISVGVVCQPSTASILELGQIALPNGEVLPIKWVDLKLYQHGESGTAPKDYAFTFAAGDEEYTVQVLVEYESIHYVSSDWDARMVERFCKYIVNNIPGRGVSEFHYRHKDGRPESAAKDDPEWYRKMEAIMDFDAILEDVGQFGRYQKMVIYLILLPAVIPCGFHAYAQLFMAAHVEHWCRVPELDIISDVSLAKNLSIPMELKNGQLQYSECTMYNLNYSEIAKNYQALQGGVKSTPAEVIPCRNGWTYEKSVYKSTVVTEWNLVCHRDFFPTLGLVLLAVGGIIGNYIFGYLQDTIGRKPSFFIYLLIECIFGVATAFAQNYVIWCIYRFGVGFTVPAIMTTPYVLAIELVGPRSRTLCTILSNIAYSTGLILLAGVVYLVRDWRHLALATTLPFVCFFLYLWPMPESPRWLLARGEFEKAEVILRNIARINGKSLPANYMVQLHRKYETDKLKQDIEKSKTRKYGILDLFRTPNLRKKTIIITFIWFTNTSVYVGLSYYAPVLGGDEFLNFFLAGIVELPTYLFLWPSMERLGRRWTLCMSMVVGGVACLTTFLVQHETYVTLALYCVGKMGISSSFVVLPLMASELYPTVVRGLGMSLSSVLGMLGPIFIPLVNYLGSDIMVLPLIIMGALLVAGGIASLLLPETLNQHLPQTLEDGEKMGLDTDFCCNPPVRETNTKQEGKEMSLEQNTCNACNALCSCQMVNVSLVDNIAAVIEKDSEKVDFIINQLSTVTCHKIHNQCELDNNLNTKNITMALSFLRSSVIARNVKRQLYQNKRNAGYVVLIPEIGEDAENTLLSDNGLPEFNDISIEKCIATISRQSLEYENGVRQIEHGSENCKNAFVEIFQPLEKLDSQLELTWGMAKTLYLGNSSLMPTKSYIQIHERAHKARSSKFNSIPIFQAAVTEKNRLKKLTDEEQRLLDKYILEGKLNGLDVKGIKRERLNNILAGLQKERQMFRDKVNVANKVFTSTIKDANLMREFPSGLVYSMAMGADPTKGPWKVTLQPHIYEPFMQYCPDRELRWNAWQAHVQRCSSYVNKEIETATNLENIRSLRREQAMILGYETFADMSMETKMAGSVENVNNVLDSLLESARSMQDAEIELLQRYAQERGFDVKLEHWDIPYWQRKQKWSMYGFDEDKIREYFPLPKVIDSLFELCSKLFNIQIVERTGIHTWHKDVKFYDVFDESSTAPVANFYLDPYARKDLKIRIYDDAGWHIAIRNKCASTGTAPLSALIFNFQTPSDDQPSLLSFNEVSILFQRFGHSLRHLLTKANYSEVAGLSNVEWDAAEVCGQVMTHWLYDPQTIKLVSGHYETDEPLPDEIVRNLQNIRGHMSGYNLCKELYLSKLDLELHSKKDFWRDIVREMWPKYHALPFDKYDSHPLSFTKIFSEEWGSAYYCRLWSRMIAADIYSAFEEAKKGDQNIYEVGKRYRDTFLAVGGSCHPSEVFRRFRGRDPSPHALLKNLGLPKKVIIEE</sequence>
<comment type="subcellular location">
    <subcellularLocation>
        <location evidence="1">Membrane</location>
        <topology evidence="1">Multi-pass membrane protein</topology>
    </subcellularLocation>
</comment>
<accession>A0A2H1W3D2</accession>
<dbReference type="GO" id="GO:0046872">
    <property type="term" value="F:metal ion binding"/>
    <property type="evidence" value="ECO:0007669"/>
    <property type="project" value="UniProtKB-UniRule"/>
</dbReference>
<feature type="domain" description="Major facilitator superfamily (MFS) profile" evidence="14">
    <location>
        <begin position="562"/>
        <end position="989"/>
    </location>
</feature>
<keyword evidence="3 11" id="KW-0645">Protease</keyword>
<dbReference type="GO" id="GO:0006508">
    <property type="term" value="P:proteolysis"/>
    <property type="evidence" value="ECO:0007669"/>
    <property type="project" value="UniProtKB-KW"/>
</dbReference>
<evidence type="ECO:0000256" key="2">
    <source>
        <dbReference type="ARBA" id="ARBA00006040"/>
    </source>
</evidence>
<feature type="coiled-coil region" evidence="12">
    <location>
        <begin position="1245"/>
        <end position="1302"/>
    </location>
</feature>
<dbReference type="SUPFAM" id="SSF55486">
    <property type="entry name" value="Metalloproteases ('zincins'), catalytic domain"/>
    <property type="match status" value="1"/>
</dbReference>
<keyword evidence="5 11" id="KW-0479">Metal-binding</keyword>
<feature type="transmembrane region" description="Helical" evidence="13">
    <location>
        <begin position="904"/>
        <end position="924"/>
    </location>
</feature>
<feature type="transmembrane region" description="Helical" evidence="13">
    <location>
        <begin position="727"/>
        <end position="743"/>
    </location>
</feature>
<dbReference type="InterPro" id="IPR024079">
    <property type="entry name" value="MetalloPept_cat_dom_sf"/>
</dbReference>
<feature type="transmembrane region" description="Helical" evidence="13">
    <location>
        <begin position="609"/>
        <end position="630"/>
    </location>
</feature>
<dbReference type="InterPro" id="IPR001567">
    <property type="entry name" value="Pept_M3A_M3B_dom"/>
</dbReference>
<dbReference type="OrthoDB" id="534666at2759"/>
<evidence type="ECO:0000256" key="7">
    <source>
        <dbReference type="ARBA" id="ARBA00022833"/>
    </source>
</evidence>
<feature type="transmembrane region" description="Helical" evidence="13">
    <location>
        <begin position="73"/>
        <end position="97"/>
    </location>
</feature>
<feature type="transmembrane region" description="Helical" evidence="13">
    <location>
        <begin position="936"/>
        <end position="958"/>
    </location>
</feature>
<dbReference type="PANTHER" id="PTHR11804:SF83">
    <property type="entry name" value="LD37516P"/>
    <property type="match status" value="1"/>
</dbReference>
<feature type="transmembrane region" description="Helical" evidence="13">
    <location>
        <begin position="698"/>
        <end position="721"/>
    </location>
</feature>
<dbReference type="InterPro" id="IPR036259">
    <property type="entry name" value="MFS_trans_sf"/>
</dbReference>
<evidence type="ECO:0000256" key="8">
    <source>
        <dbReference type="ARBA" id="ARBA00022989"/>
    </source>
</evidence>
<protein>
    <submittedName>
        <fullName evidence="15">SFRICE_006151</fullName>
    </submittedName>
</protein>
<feature type="transmembrane region" description="Helical" evidence="13">
    <location>
        <begin position="821"/>
        <end position="843"/>
    </location>
</feature>
<evidence type="ECO:0000256" key="3">
    <source>
        <dbReference type="ARBA" id="ARBA00022670"/>
    </source>
</evidence>
<proteinExistence type="inferred from homology"/>
<feature type="transmembrane region" description="Helical" evidence="13">
    <location>
        <begin position="964"/>
        <end position="984"/>
    </location>
</feature>
<dbReference type="GO" id="GO:0004222">
    <property type="term" value="F:metalloendopeptidase activity"/>
    <property type="evidence" value="ECO:0007669"/>
    <property type="project" value="InterPro"/>
</dbReference>
<dbReference type="Gene3D" id="1.10.1370.40">
    <property type="match status" value="1"/>
</dbReference>
<dbReference type="EMBL" id="ODYU01006045">
    <property type="protein sequence ID" value="SOQ47547.1"/>
    <property type="molecule type" value="Genomic_DNA"/>
</dbReference>
<dbReference type="Pfam" id="PF01432">
    <property type="entry name" value="Peptidase_M3"/>
    <property type="match status" value="1"/>
</dbReference>
<dbReference type="GO" id="GO:0022857">
    <property type="term" value="F:transmembrane transporter activity"/>
    <property type="evidence" value="ECO:0007669"/>
    <property type="project" value="InterPro"/>
</dbReference>
<dbReference type="InterPro" id="IPR005828">
    <property type="entry name" value="MFS_sugar_transport-like"/>
</dbReference>
<comment type="cofactor">
    <cofactor evidence="11">
        <name>Zn(2+)</name>
        <dbReference type="ChEBI" id="CHEBI:29105"/>
    </cofactor>
    <text evidence="11">Binds 1 zinc ion.</text>
</comment>
<gene>
    <name evidence="15" type="ORF">SFRICE_006151</name>
</gene>
<name>A0A2H1W3D2_SPOFR</name>
<feature type="transmembrane region" description="Helical" evidence="13">
    <location>
        <begin position="670"/>
        <end position="691"/>
    </location>
</feature>
<evidence type="ECO:0000256" key="11">
    <source>
        <dbReference type="RuleBase" id="RU003435"/>
    </source>
</evidence>
<evidence type="ECO:0000256" key="1">
    <source>
        <dbReference type="ARBA" id="ARBA00004141"/>
    </source>
</evidence>
<feature type="transmembrane region" description="Helical" evidence="13">
    <location>
        <begin position="488"/>
        <end position="506"/>
    </location>
</feature>
<dbReference type="GO" id="GO:0016020">
    <property type="term" value="C:membrane"/>
    <property type="evidence" value="ECO:0007669"/>
    <property type="project" value="UniProtKB-SubCell"/>
</dbReference>
<dbReference type="SUPFAM" id="SSF103473">
    <property type="entry name" value="MFS general substrate transporter"/>
    <property type="match status" value="1"/>
</dbReference>
<evidence type="ECO:0000256" key="9">
    <source>
        <dbReference type="ARBA" id="ARBA00023049"/>
    </source>
</evidence>
<dbReference type="InterPro" id="IPR045090">
    <property type="entry name" value="Pept_M3A_M3B"/>
</dbReference>
<keyword evidence="7 11" id="KW-0862">Zinc</keyword>
<dbReference type="CDD" id="cd17317">
    <property type="entry name" value="MFS_SLC22"/>
    <property type="match status" value="1"/>
</dbReference>
<keyword evidence="10 13" id="KW-0472">Membrane</keyword>
<dbReference type="InterPro" id="IPR034005">
    <property type="entry name" value="M3A_DCP"/>
</dbReference>
<organism evidence="15">
    <name type="scientific">Spodoptera frugiperda</name>
    <name type="common">Fall armyworm</name>
    <dbReference type="NCBI Taxonomy" id="7108"/>
    <lineage>
        <taxon>Eukaryota</taxon>
        <taxon>Metazoa</taxon>
        <taxon>Ecdysozoa</taxon>
        <taxon>Arthropoda</taxon>
        <taxon>Hexapoda</taxon>
        <taxon>Insecta</taxon>
        <taxon>Pterygota</taxon>
        <taxon>Neoptera</taxon>
        <taxon>Endopterygota</taxon>
        <taxon>Lepidoptera</taxon>
        <taxon>Glossata</taxon>
        <taxon>Ditrysia</taxon>
        <taxon>Noctuoidea</taxon>
        <taxon>Noctuidae</taxon>
        <taxon>Amphipyrinae</taxon>
        <taxon>Spodoptera</taxon>
    </lineage>
</organism>
<keyword evidence="8 13" id="KW-1133">Transmembrane helix</keyword>
<dbReference type="InterPro" id="IPR024077">
    <property type="entry name" value="Neurolysin/TOP_dom2"/>
</dbReference>
<dbReference type="PANTHER" id="PTHR11804">
    <property type="entry name" value="PROTEASE M3 THIMET OLIGOPEPTIDASE-RELATED"/>
    <property type="match status" value="1"/>
</dbReference>
<dbReference type="Gene3D" id="1.10.1370.10">
    <property type="entry name" value="Neurolysin, domain 3"/>
    <property type="match status" value="1"/>
</dbReference>
<evidence type="ECO:0000259" key="14">
    <source>
        <dbReference type="PROSITE" id="PS50850"/>
    </source>
</evidence>
<dbReference type="InterPro" id="IPR020846">
    <property type="entry name" value="MFS_dom"/>
</dbReference>
<dbReference type="Gene3D" id="3.40.390.10">
    <property type="entry name" value="Collagenase (Catalytic Domain)"/>
    <property type="match status" value="1"/>
</dbReference>
<dbReference type="Pfam" id="PF00083">
    <property type="entry name" value="Sugar_tr"/>
    <property type="match status" value="1"/>
</dbReference>
<evidence type="ECO:0000256" key="4">
    <source>
        <dbReference type="ARBA" id="ARBA00022692"/>
    </source>
</evidence>
<keyword evidence="6 11" id="KW-0378">Hydrolase</keyword>
<comment type="similarity">
    <text evidence="2 11">Belongs to the peptidase M3 family.</text>
</comment>
<dbReference type="PROSITE" id="PS50850">
    <property type="entry name" value="MFS"/>
    <property type="match status" value="1"/>
</dbReference>
<evidence type="ECO:0000256" key="5">
    <source>
        <dbReference type="ARBA" id="ARBA00022723"/>
    </source>
</evidence>
<keyword evidence="12" id="KW-0175">Coiled coil</keyword>